<dbReference type="EMBL" id="LCDF01000008">
    <property type="protein sequence ID" value="KKS48467.1"/>
    <property type="molecule type" value="Genomic_DNA"/>
</dbReference>
<comment type="caution">
    <text evidence="3">The sequence shown here is derived from an EMBL/GenBank/DDBJ whole genome shotgun (WGS) entry which is preliminary data.</text>
</comment>
<dbReference type="STRING" id="1618659.UV11_C0008G0006"/>
<dbReference type="SMART" id="SM00257">
    <property type="entry name" value="LysM"/>
    <property type="match status" value="1"/>
</dbReference>
<accession>A0A0G0ZI89</accession>
<keyword evidence="1" id="KW-1133">Transmembrane helix</keyword>
<dbReference type="Pfam" id="PF01476">
    <property type="entry name" value="LysM"/>
    <property type="match status" value="1"/>
</dbReference>
<evidence type="ECO:0000256" key="1">
    <source>
        <dbReference type="SAM" id="Phobius"/>
    </source>
</evidence>
<dbReference type="Gene3D" id="3.10.350.10">
    <property type="entry name" value="LysM domain"/>
    <property type="match status" value="1"/>
</dbReference>
<dbReference type="AlphaFoldDB" id="A0A0G0ZI89"/>
<protein>
    <recommendedName>
        <fullName evidence="2">LysM domain-containing protein</fullName>
    </recommendedName>
</protein>
<organism evidence="3 4">
    <name type="scientific">Candidatus Giovannonibacteria bacterium GW2011_GWF2_42_19</name>
    <dbReference type="NCBI Taxonomy" id="1618659"/>
    <lineage>
        <taxon>Bacteria</taxon>
        <taxon>Candidatus Giovannoniibacteriota</taxon>
    </lineage>
</organism>
<gene>
    <name evidence="3" type="ORF">UV11_C0008G0006</name>
</gene>
<dbReference type="InterPro" id="IPR036779">
    <property type="entry name" value="LysM_dom_sf"/>
</dbReference>
<evidence type="ECO:0000313" key="3">
    <source>
        <dbReference type="EMBL" id="KKS48467.1"/>
    </source>
</evidence>
<dbReference type="InterPro" id="IPR018392">
    <property type="entry name" value="LysM"/>
</dbReference>
<evidence type="ECO:0000313" key="4">
    <source>
        <dbReference type="Proteomes" id="UP000034036"/>
    </source>
</evidence>
<feature type="transmembrane region" description="Helical" evidence="1">
    <location>
        <begin position="112"/>
        <end position="132"/>
    </location>
</feature>
<sequence>MNILVLLFFVFLAYGESGAAYFKTEVLPGEVLSGIAKCNRVPEKELENANPRLVGRIIKPGEAIRIPFNQALTSAIQEKEAEIKKTADGVINAEKVEFDKKFIKLAEENGRILFLLYLFAGTTLLFGGADICRFFRAIWNWKGGNRWELPGEGFWFRFKSRFRAR</sequence>
<reference evidence="3" key="1">
    <citation type="journal article" date="2015" name="Nature">
        <title>rRNA introns, odd ribosomes, and small enigmatic genomes across a large radiation of phyla.</title>
        <authorList>
            <person name="Brown C.T."/>
            <person name="Hug L.A."/>
            <person name="Thomas B.C."/>
            <person name="Sharon I."/>
            <person name="Castelle C.J."/>
            <person name="Singh A."/>
            <person name="Wilkins M.J."/>
            <person name="Williams K.H."/>
            <person name="Banfield J.F."/>
        </authorList>
    </citation>
    <scope>NUCLEOTIDE SEQUENCE [LARGE SCALE GENOMIC DNA]</scope>
</reference>
<dbReference type="Proteomes" id="UP000034036">
    <property type="component" value="Unassembled WGS sequence"/>
</dbReference>
<keyword evidence="1" id="KW-0812">Transmembrane</keyword>
<evidence type="ECO:0000259" key="2">
    <source>
        <dbReference type="SMART" id="SM00257"/>
    </source>
</evidence>
<proteinExistence type="predicted"/>
<keyword evidence="1" id="KW-0472">Membrane</keyword>
<feature type="domain" description="LysM" evidence="2">
    <location>
        <begin position="23"/>
        <end position="67"/>
    </location>
</feature>
<dbReference type="CDD" id="cd00118">
    <property type="entry name" value="LysM"/>
    <property type="match status" value="1"/>
</dbReference>
<name>A0A0G0ZI89_9BACT</name>